<name>A0ACC0PR80_RHOML</name>
<gene>
    <name evidence="1" type="ORF">RHMOL_Rhmol02G0164300</name>
</gene>
<keyword evidence="2" id="KW-1185">Reference proteome</keyword>
<protein>
    <submittedName>
        <fullName evidence="1">Uncharacterized protein</fullName>
    </submittedName>
</protein>
<accession>A0ACC0PR80</accession>
<reference evidence="1" key="1">
    <citation type="submission" date="2022-02" db="EMBL/GenBank/DDBJ databases">
        <title>Plant Genome Project.</title>
        <authorList>
            <person name="Zhang R.-G."/>
        </authorList>
    </citation>
    <scope>NUCLEOTIDE SEQUENCE</scope>
    <source>
        <strain evidence="1">AT1</strain>
    </source>
</reference>
<evidence type="ECO:0000313" key="2">
    <source>
        <dbReference type="Proteomes" id="UP001062846"/>
    </source>
</evidence>
<dbReference type="EMBL" id="CM046389">
    <property type="protein sequence ID" value="KAI8568000.1"/>
    <property type="molecule type" value="Genomic_DNA"/>
</dbReference>
<organism evidence="1 2">
    <name type="scientific">Rhododendron molle</name>
    <name type="common">Chinese azalea</name>
    <name type="synonym">Azalea mollis</name>
    <dbReference type="NCBI Taxonomy" id="49168"/>
    <lineage>
        <taxon>Eukaryota</taxon>
        <taxon>Viridiplantae</taxon>
        <taxon>Streptophyta</taxon>
        <taxon>Embryophyta</taxon>
        <taxon>Tracheophyta</taxon>
        <taxon>Spermatophyta</taxon>
        <taxon>Magnoliopsida</taxon>
        <taxon>eudicotyledons</taxon>
        <taxon>Gunneridae</taxon>
        <taxon>Pentapetalae</taxon>
        <taxon>asterids</taxon>
        <taxon>Ericales</taxon>
        <taxon>Ericaceae</taxon>
        <taxon>Ericoideae</taxon>
        <taxon>Rhodoreae</taxon>
        <taxon>Rhododendron</taxon>
    </lineage>
</organism>
<comment type="caution">
    <text evidence="1">The sequence shown here is derived from an EMBL/GenBank/DDBJ whole genome shotgun (WGS) entry which is preliminary data.</text>
</comment>
<proteinExistence type="predicted"/>
<evidence type="ECO:0000313" key="1">
    <source>
        <dbReference type="EMBL" id="KAI8568000.1"/>
    </source>
</evidence>
<sequence>MVKKAQQEQQQPDPPQSPKGVAVDVPLLEEAGPPPGLVEVEDDLHNLRIFAPSEGKPRAVRPPVTPPNEWHRVEHPKFPSPPPPLSRSQKRRHQRFRQAARRAAEETDLLDDPMIEDEKDVKGKMKAEVLAEEPRVKKPKAKRVHKPLKRTVKKAIIEPPPRTLPKKQVPEKRTYREAVTKPPPKQATVPKKQPLLERTLEEARIEPPPRQ</sequence>
<dbReference type="Proteomes" id="UP001062846">
    <property type="component" value="Chromosome 2"/>
</dbReference>